<dbReference type="EC" id="2.7.7.49" evidence="1"/>
<dbReference type="Proteomes" id="UP001596091">
    <property type="component" value="Unassembled WGS sequence"/>
</dbReference>
<evidence type="ECO:0000256" key="2">
    <source>
        <dbReference type="ARBA" id="ARBA00022679"/>
    </source>
</evidence>
<dbReference type="InterPro" id="IPR000477">
    <property type="entry name" value="RT_dom"/>
</dbReference>
<organism evidence="11 12">
    <name type="scientific">Acidicapsa dinghuensis</name>
    <dbReference type="NCBI Taxonomy" id="2218256"/>
    <lineage>
        <taxon>Bacteria</taxon>
        <taxon>Pseudomonadati</taxon>
        <taxon>Acidobacteriota</taxon>
        <taxon>Terriglobia</taxon>
        <taxon>Terriglobales</taxon>
        <taxon>Acidobacteriaceae</taxon>
        <taxon>Acidicapsa</taxon>
    </lineage>
</organism>
<evidence type="ECO:0000256" key="7">
    <source>
        <dbReference type="ARBA" id="ARBA00023118"/>
    </source>
</evidence>
<feature type="domain" description="Reverse transcriptase" evidence="10">
    <location>
        <begin position="130"/>
        <end position="372"/>
    </location>
</feature>
<dbReference type="PANTHER" id="PTHR34047">
    <property type="entry name" value="NUCLEAR INTRON MATURASE 1, MITOCHONDRIAL-RELATED"/>
    <property type="match status" value="1"/>
</dbReference>
<evidence type="ECO:0000313" key="11">
    <source>
        <dbReference type="EMBL" id="MFC5862011.1"/>
    </source>
</evidence>
<evidence type="ECO:0000313" key="12">
    <source>
        <dbReference type="Proteomes" id="UP001596091"/>
    </source>
</evidence>
<dbReference type="RefSeq" id="WP_263337985.1">
    <property type="nucleotide sequence ID" value="NZ_JAGSYH010000004.1"/>
</dbReference>
<keyword evidence="5" id="KW-0460">Magnesium</keyword>
<dbReference type="PANTHER" id="PTHR34047:SF7">
    <property type="entry name" value="RNA-DIRECTED DNA POLYMERASE"/>
    <property type="match status" value="1"/>
</dbReference>
<dbReference type="InterPro" id="IPR051083">
    <property type="entry name" value="GrpII_Intron_Splice-Mob/Def"/>
</dbReference>
<sequence length="448" mass="50473">MTKQFLASIVARAMLAGPQEIGSIIERVRQTAGHRGLPGISRRYLEAFAKRSHPRRREVIQFLLNDPGFQRLRVSSRKANVSAIESWPQPVMRPSEAAEAWSIPPILTTGDLSARLRLTPTELDWLADSKQLTVRPSAARLHHYYYSAVRKRSGASRLIESPKQHLKLLQRQILRDILNGIPSHPAAHGFIRGRSIRTFASPHVDQRIVLRMDIENFFPSITASRVAAFFRTAGYPEPVADALANLCCNAVPEHVLKKLEIAQEDKSRDADIRSMYLRTHLPQGAPTSPALANICAYRLDCRLQGLAAASGAVYTRYADDLAFSGGEVFERSVNRFADHVGAILLEEGFCANYRKTRIQRRSTRQQLAGLIVNQRLNTPRREFDTLKAILTNCIRLDPASQNRDQVSDFRAHMLGRIVFVESIHPSRGAKLRNLFDQIIWSDSFRADS</sequence>
<name>A0ABW1ECJ5_9BACT</name>
<evidence type="ECO:0000256" key="1">
    <source>
        <dbReference type="ARBA" id="ARBA00012493"/>
    </source>
</evidence>
<evidence type="ECO:0000256" key="9">
    <source>
        <dbReference type="ARBA" id="ARBA00048173"/>
    </source>
</evidence>
<keyword evidence="4" id="KW-0479">Metal-binding</keyword>
<evidence type="ECO:0000256" key="8">
    <source>
        <dbReference type="ARBA" id="ARBA00034120"/>
    </source>
</evidence>
<comment type="catalytic activity">
    <reaction evidence="9">
        <text>DNA(n) + a 2'-deoxyribonucleoside 5'-triphosphate = DNA(n+1) + diphosphate</text>
        <dbReference type="Rhea" id="RHEA:22508"/>
        <dbReference type="Rhea" id="RHEA-COMP:17339"/>
        <dbReference type="Rhea" id="RHEA-COMP:17340"/>
        <dbReference type="ChEBI" id="CHEBI:33019"/>
        <dbReference type="ChEBI" id="CHEBI:61560"/>
        <dbReference type="ChEBI" id="CHEBI:173112"/>
        <dbReference type="EC" id="2.7.7.49"/>
    </reaction>
</comment>
<comment type="similarity">
    <text evidence="8">Belongs to the bacterial reverse transcriptase family.</text>
</comment>
<comment type="caution">
    <text evidence="11">The sequence shown here is derived from an EMBL/GenBank/DDBJ whole genome shotgun (WGS) entry which is preliminary data.</text>
</comment>
<keyword evidence="3 11" id="KW-0548">Nucleotidyltransferase</keyword>
<keyword evidence="2 11" id="KW-0808">Transferase</keyword>
<keyword evidence="7" id="KW-0051">Antiviral defense</keyword>
<dbReference type="InterPro" id="IPR000123">
    <property type="entry name" value="Reverse_transcriptase_msDNA"/>
</dbReference>
<protein>
    <recommendedName>
        <fullName evidence="1">RNA-directed DNA polymerase</fullName>
        <ecNumber evidence="1">2.7.7.49</ecNumber>
    </recommendedName>
</protein>
<evidence type="ECO:0000259" key="10">
    <source>
        <dbReference type="PROSITE" id="PS50878"/>
    </source>
</evidence>
<accession>A0ABW1ECJ5</accession>
<evidence type="ECO:0000256" key="3">
    <source>
        <dbReference type="ARBA" id="ARBA00022695"/>
    </source>
</evidence>
<dbReference type="PROSITE" id="PS50878">
    <property type="entry name" value="RT_POL"/>
    <property type="match status" value="1"/>
</dbReference>
<dbReference type="CDD" id="cd03487">
    <property type="entry name" value="RT_Bac_retron_II"/>
    <property type="match status" value="1"/>
</dbReference>
<gene>
    <name evidence="11" type="ORF">ACFPT7_06880</name>
</gene>
<proteinExistence type="inferred from homology"/>
<dbReference type="PRINTS" id="PR00866">
    <property type="entry name" value="RNADNAPOLMS"/>
</dbReference>
<reference evidence="12" key="1">
    <citation type="journal article" date="2019" name="Int. J. Syst. Evol. Microbiol.">
        <title>The Global Catalogue of Microorganisms (GCM) 10K type strain sequencing project: providing services to taxonomists for standard genome sequencing and annotation.</title>
        <authorList>
            <consortium name="The Broad Institute Genomics Platform"/>
            <consortium name="The Broad Institute Genome Sequencing Center for Infectious Disease"/>
            <person name="Wu L."/>
            <person name="Ma J."/>
        </authorList>
    </citation>
    <scope>NUCLEOTIDE SEQUENCE [LARGE SCALE GENOMIC DNA]</scope>
    <source>
        <strain evidence="12">JCM 4087</strain>
    </source>
</reference>
<dbReference type="Pfam" id="PF00078">
    <property type="entry name" value="RVT_1"/>
    <property type="match status" value="1"/>
</dbReference>
<evidence type="ECO:0000256" key="4">
    <source>
        <dbReference type="ARBA" id="ARBA00022723"/>
    </source>
</evidence>
<dbReference type="GO" id="GO:0003964">
    <property type="term" value="F:RNA-directed DNA polymerase activity"/>
    <property type="evidence" value="ECO:0007669"/>
    <property type="project" value="UniProtKB-KW"/>
</dbReference>
<keyword evidence="12" id="KW-1185">Reference proteome</keyword>
<evidence type="ECO:0000256" key="5">
    <source>
        <dbReference type="ARBA" id="ARBA00022842"/>
    </source>
</evidence>
<dbReference type="EMBL" id="JBHSPH010000002">
    <property type="protein sequence ID" value="MFC5862011.1"/>
    <property type="molecule type" value="Genomic_DNA"/>
</dbReference>
<evidence type="ECO:0000256" key="6">
    <source>
        <dbReference type="ARBA" id="ARBA00022918"/>
    </source>
</evidence>
<dbReference type="SUPFAM" id="SSF56672">
    <property type="entry name" value="DNA/RNA polymerases"/>
    <property type="match status" value="1"/>
</dbReference>
<keyword evidence="6 11" id="KW-0695">RNA-directed DNA polymerase</keyword>
<dbReference type="InterPro" id="IPR043502">
    <property type="entry name" value="DNA/RNA_pol_sf"/>
</dbReference>